<name>E6LM28_9FIRM</name>
<gene>
    <name evidence="1" type="ORF">HMPREF0381_1013</name>
</gene>
<dbReference type="EMBL" id="AEPW01000042">
    <property type="protein sequence ID" value="EFU77105.1"/>
    <property type="molecule type" value="Genomic_DNA"/>
</dbReference>
<sequence length="347" mass="40487">MGSTVKKQNYIWRKYLSEWTESGDIFKGKLFVLRKAPKGNQNKIEFRELEKIGFEKYYYDITGFKETDILILNQLIANMQRKELAKFGIIMDDLKEAAIQRDFIEKNVMCNSENIETEFHFFEKLLKGDLSFYEDSKNQVVLDALMNSILSSILYGEEISEKEVNDLVKEFSIEGTVDLKYEFNRFFCMQYFRSPRVHANTKKNIEELKQKYEAINDMNLNFFTNMMMVYFAERMALNITQNFKSSILLYKNNTEIPFVTADTPIICLTGNKMNSMSIFHYPISPKIAVELIITPKFSDFATVSKNMVMELNQEFISIVKNCNGKLADNCVNEIYSDTEKSLSDLVL</sequence>
<comment type="caution">
    <text evidence="1">The sequence shown here is derived from an EMBL/GenBank/DDBJ whole genome shotgun (WGS) entry which is preliminary data.</text>
</comment>
<dbReference type="RefSeq" id="WP_008750782.1">
    <property type="nucleotide sequence ID" value="NZ_GL622296.1"/>
</dbReference>
<evidence type="ECO:0000313" key="2">
    <source>
        <dbReference type="Proteomes" id="UP000003434"/>
    </source>
</evidence>
<dbReference type="AlphaFoldDB" id="E6LM28"/>
<protein>
    <recommendedName>
        <fullName evidence="3">DUF4238 domain-containing protein</fullName>
    </recommendedName>
</protein>
<dbReference type="Proteomes" id="UP000003434">
    <property type="component" value="Unassembled WGS sequence"/>
</dbReference>
<evidence type="ECO:0000313" key="1">
    <source>
        <dbReference type="EMBL" id="EFU77105.1"/>
    </source>
</evidence>
<dbReference type="InterPro" id="IPR025332">
    <property type="entry name" value="DUF4238"/>
</dbReference>
<reference evidence="1 2" key="1">
    <citation type="submission" date="2010-12" db="EMBL/GenBank/DDBJ databases">
        <authorList>
            <person name="Muzny D."/>
            <person name="Qin X."/>
            <person name="Deng J."/>
            <person name="Jiang H."/>
            <person name="Liu Y."/>
            <person name="Qu J."/>
            <person name="Song X.-Z."/>
            <person name="Zhang L."/>
            <person name="Thornton R."/>
            <person name="Coyle M."/>
            <person name="Francisco L."/>
            <person name="Jackson L."/>
            <person name="Javaid M."/>
            <person name="Korchina V."/>
            <person name="Kovar C."/>
            <person name="Mata R."/>
            <person name="Mathew T."/>
            <person name="Ngo R."/>
            <person name="Nguyen L."/>
            <person name="Nguyen N."/>
            <person name="Okwuonu G."/>
            <person name="Ongeri F."/>
            <person name="Pham C."/>
            <person name="Simmons D."/>
            <person name="Wilczek-Boney K."/>
            <person name="Hale W."/>
            <person name="Jakkamsetti A."/>
            <person name="Pham P."/>
            <person name="Ruth R."/>
            <person name="San Lucas F."/>
            <person name="Warren J."/>
            <person name="Zhang J."/>
            <person name="Zhao Z."/>
            <person name="Zhou C."/>
            <person name="Zhu D."/>
            <person name="Lee S."/>
            <person name="Bess C."/>
            <person name="Blankenburg K."/>
            <person name="Forbes L."/>
            <person name="Fu Q."/>
            <person name="Gubbala S."/>
            <person name="Hirani K."/>
            <person name="Jayaseelan J.C."/>
            <person name="Lara F."/>
            <person name="Munidasa M."/>
            <person name="Palculict T."/>
            <person name="Patil S."/>
            <person name="Pu L.-L."/>
            <person name="Saada N."/>
            <person name="Tang L."/>
            <person name="Weissenberger G."/>
            <person name="Zhu Y."/>
            <person name="Hemphill L."/>
            <person name="Shang Y."/>
            <person name="Youmans B."/>
            <person name="Ayvaz T."/>
            <person name="Ross M."/>
            <person name="Santibanez J."/>
            <person name="Aqrawi P."/>
            <person name="Gross S."/>
            <person name="Joshi V."/>
            <person name="Fowler G."/>
            <person name="Nazareth L."/>
            <person name="Reid J."/>
            <person name="Worley K."/>
            <person name="Petrosino J."/>
            <person name="Highlander S."/>
            <person name="Gibbs R."/>
        </authorList>
    </citation>
    <scope>NUCLEOTIDE SEQUENCE [LARGE SCALE GENOMIC DNA]</scope>
    <source>
        <strain evidence="1 2">DSM 3986</strain>
    </source>
</reference>
<proteinExistence type="predicted"/>
<dbReference type="Pfam" id="PF14022">
    <property type="entry name" value="DUF4238"/>
    <property type="match status" value="1"/>
</dbReference>
<organism evidence="1 2">
    <name type="scientific">Lachnoanaerobaculum saburreum DSM 3986</name>
    <dbReference type="NCBI Taxonomy" id="887325"/>
    <lineage>
        <taxon>Bacteria</taxon>
        <taxon>Bacillati</taxon>
        <taxon>Bacillota</taxon>
        <taxon>Clostridia</taxon>
        <taxon>Lachnospirales</taxon>
        <taxon>Lachnospiraceae</taxon>
        <taxon>Lachnoanaerobaculum</taxon>
    </lineage>
</organism>
<accession>E6LM28</accession>
<dbReference type="HOGENOM" id="CLU_077971_0_0_9"/>
<evidence type="ECO:0008006" key="3">
    <source>
        <dbReference type="Google" id="ProtNLM"/>
    </source>
</evidence>